<dbReference type="GO" id="GO:0004725">
    <property type="term" value="F:protein tyrosine phosphatase activity"/>
    <property type="evidence" value="ECO:0007669"/>
    <property type="project" value="UniProtKB-EC"/>
</dbReference>
<feature type="domain" description="Tyrosine specific protein phosphatases" evidence="9">
    <location>
        <begin position="121"/>
        <end position="178"/>
    </location>
</feature>
<comment type="catalytic activity">
    <reaction evidence="7">
        <text>O-phospho-L-tyrosyl-[protein] + H2O = L-tyrosyl-[protein] + phosphate</text>
        <dbReference type="Rhea" id="RHEA:10684"/>
        <dbReference type="Rhea" id="RHEA-COMP:10136"/>
        <dbReference type="Rhea" id="RHEA-COMP:20101"/>
        <dbReference type="ChEBI" id="CHEBI:15377"/>
        <dbReference type="ChEBI" id="CHEBI:43474"/>
        <dbReference type="ChEBI" id="CHEBI:46858"/>
        <dbReference type="ChEBI" id="CHEBI:61978"/>
        <dbReference type="EC" id="3.1.3.48"/>
    </reaction>
</comment>
<gene>
    <name evidence="10" type="ORF">IRJ41_020746</name>
</gene>
<dbReference type="InterPro" id="IPR016130">
    <property type="entry name" value="Tyr_Pase_AS"/>
</dbReference>
<proteinExistence type="inferred from homology"/>
<dbReference type="PRINTS" id="PR01909">
    <property type="entry name" value="ADSPHPHTASEA"/>
</dbReference>
<dbReference type="InterPro" id="IPR020422">
    <property type="entry name" value="TYR_PHOSPHATASE_DUAL_dom"/>
</dbReference>
<evidence type="ECO:0000313" key="11">
    <source>
        <dbReference type="Proteomes" id="UP001059041"/>
    </source>
</evidence>
<dbReference type="EMBL" id="JAFHDT010000017">
    <property type="protein sequence ID" value="KAI7797877.1"/>
    <property type="molecule type" value="Genomic_DNA"/>
</dbReference>
<dbReference type="PANTHER" id="PTHR45682">
    <property type="entry name" value="AGAP008228-PA"/>
    <property type="match status" value="1"/>
</dbReference>
<evidence type="ECO:0000259" key="9">
    <source>
        <dbReference type="PROSITE" id="PS50056"/>
    </source>
</evidence>
<dbReference type="PROSITE" id="PS50054">
    <property type="entry name" value="TYR_PHOSPHATASE_DUAL"/>
    <property type="match status" value="1"/>
</dbReference>
<dbReference type="PANTHER" id="PTHR45682:SF19">
    <property type="entry name" value="DUAL SPECIFICITY PROTEIN PHOSPHATASE 3-LIKE ISOFORM X2"/>
    <property type="match status" value="1"/>
</dbReference>
<evidence type="ECO:0000256" key="3">
    <source>
        <dbReference type="ARBA" id="ARBA00022912"/>
    </source>
</evidence>
<dbReference type="GO" id="GO:0004722">
    <property type="term" value="F:protein serine/threonine phosphatase activity"/>
    <property type="evidence" value="ECO:0007669"/>
    <property type="project" value="UniProtKB-EC"/>
</dbReference>
<keyword evidence="2 7" id="KW-0378">Hydrolase</keyword>
<evidence type="ECO:0000256" key="4">
    <source>
        <dbReference type="ARBA" id="ARBA00047761"/>
    </source>
</evidence>
<feature type="domain" description="Tyrosine-protein phosphatase" evidence="8">
    <location>
        <begin position="55"/>
        <end position="199"/>
    </location>
</feature>
<evidence type="ECO:0000256" key="6">
    <source>
        <dbReference type="PIRSR" id="PIRSR620405-1"/>
    </source>
</evidence>
<name>A0A9W7TIE2_TRIRA</name>
<dbReference type="GO" id="GO:0008138">
    <property type="term" value="F:protein tyrosine/serine/threonine phosphatase activity"/>
    <property type="evidence" value="ECO:0007669"/>
    <property type="project" value="UniProtKB-UniRule"/>
</dbReference>
<dbReference type="SMART" id="SM00195">
    <property type="entry name" value="DSPc"/>
    <property type="match status" value="1"/>
</dbReference>
<sequence length="201" mass="23282">MVFHKRDSGYQVNKDRWNFLKGFVFPPSRREREQVDMAVTEMEALLKPMKQYRSGVANEVWPGLYIGDMKVARKYSELQRSGFTHVVNCVDGVVDVKIYTKRGMKYMGFRSLDIDTFDLSPYFSPAAEFIHTALGEKGKVLVHCHAGVSRSATIVLAYLMLKRNMHLVEAINTVKKKRCIYPNRGFIRQLVYLQKDLHGWI</sequence>
<evidence type="ECO:0000256" key="2">
    <source>
        <dbReference type="ARBA" id="ARBA00022801"/>
    </source>
</evidence>
<dbReference type="AlphaFoldDB" id="A0A9W7TIE2"/>
<evidence type="ECO:0000313" key="10">
    <source>
        <dbReference type="EMBL" id="KAI7797877.1"/>
    </source>
</evidence>
<dbReference type="EC" id="3.1.3.16" evidence="7"/>
<comment type="catalytic activity">
    <reaction evidence="5 7">
        <text>O-phospho-L-threonyl-[protein] + H2O = L-threonyl-[protein] + phosphate</text>
        <dbReference type="Rhea" id="RHEA:47004"/>
        <dbReference type="Rhea" id="RHEA-COMP:11060"/>
        <dbReference type="Rhea" id="RHEA-COMP:11605"/>
        <dbReference type="ChEBI" id="CHEBI:15377"/>
        <dbReference type="ChEBI" id="CHEBI:30013"/>
        <dbReference type="ChEBI" id="CHEBI:43474"/>
        <dbReference type="ChEBI" id="CHEBI:61977"/>
        <dbReference type="EC" id="3.1.3.16"/>
    </reaction>
</comment>
<protein>
    <recommendedName>
        <fullName evidence="7">Dual specificity protein phosphatase</fullName>
        <ecNumber evidence="7">3.1.3.16</ecNumber>
        <ecNumber evidence="7">3.1.3.48</ecNumber>
    </recommendedName>
</protein>
<dbReference type="Pfam" id="PF00782">
    <property type="entry name" value="DSPc"/>
    <property type="match status" value="1"/>
</dbReference>
<dbReference type="InterPro" id="IPR020405">
    <property type="entry name" value="Atypical_DUSP_subfamA"/>
</dbReference>
<comment type="caution">
    <text evidence="10">The sequence shown here is derived from an EMBL/GenBank/DDBJ whole genome shotgun (WGS) entry which is preliminary data.</text>
</comment>
<comment type="similarity">
    <text evidence="1 7">Belongs to the protein-tyrosine phosphatase family. Non-receptor class dual specificity subfamily.</text>
</comment>
<dbReference type="Proteomes" id="UP001059041">
    <property type="component" value="Linkage Group LG17"/>
</dbReference>
<feature type="active site" description="Phosphocysteine intermediate" evidence="6">
    <location>
        <position position="144"/>
    </location>
</feature>
<evidence type="ECO:0000256" key="1">
    <source>
        <dbReference type="ARBA" id="ARBA00008601"/>
    </source>
</evidence>
<dbReference type="InterPro" id="IPR000340">
    <property type="entry name" value="Dual-sp_phosphatase_cat-dom"/>
</dbReference>
<dbReference type="GO" id="GO:0005737">
    <property type="term" value="C:cytoplasm"/>
    <property type="evidence" value="ECO:0007669"/>
    <property type="project" value="TreeGrafter"/>
</dbReference>
<comment type="catalytic activity">
    <reaction evidence="4 7">
        <text>O-phospho-L-seryl-[protein] + H2O = L-seryl-[protein] + phosphate</text>
        <dbReference type="Rhea" id="RHEA:20629"/>
        <dbReference type="Rhea" id="RHEA-COMP:9863"/>
        <dbReference type="Rhea" id="RHEA-COMP:11604"/>
        <dbReference type="ChEBI" id="CHEBI:15377"/>
        <dbReference type="ChEBI" id="CHEBI:29999"/>
        <dbReference type="ChEBI" id="CHEBI:43474"/>
        <dbReference type="ChEBI" id="CHEBI:83421"/>
        <dbReference type="EC" id="3.1.3.16"/>
    </reaction>
</comment>
<dbReference type="Gene3D" id="3.90.190.10">
    <property type="entry name" value="Protein tyrosine phosphatase superfamily"/>
    <property type="match status" value="1"/>
</dbReference>
<dbReference type="SUPFAM" id="SSF52799">
    <property type="entry name" value="(Phosphotyrosine protein) phosphatases II"/>
    <property type="match status" value="1"/>
</dbReference>
<dbReference type="PRINTS" id="PR01908">
    <property type="entry name" value="ADSPHPHTASE"/>
</dbReference>
<comment type="function">
    <text evidence="7">Dual specificity phosphatase able to dephosphorylate phosphotyrosine, phosphoserine and phosphothreonine residues, with a preference for phosphotyrosine as a substrate.</text>
</comment>
<evidence type="ECO:0000256" key="5">
    <source>
        <dbReference type="ARBA" id="ARBA00048336"/>
    </source>
</evidence>
<dbReference type="InterPro" id="IPR000387">
    <property type="entry name" value="Tyr_Pase_dom"/>
</dbReference>
<reference evidence="10" key="1">
    <citation type="submission" date="2021-02" db="EMBL/GenBank/DDBJ databases">
        <title>Comparative genomics reveals that relaxation of natural selection precedes convergent phenotypic evolution of cavefish.</title>
        <authorList>
            <person name="Peng Z."/>
        </authorList>
    </citation>
    <scope>NUCLEOTIDE SEQUENCE</scope>
    <source>
        <tissue evidence="10">Muscle</tissue>
    </source>
</reference>
<dbReference type="InterPro" id="IPR029021">
    <property type="entry name" value="Prot-tyrosine_phosphatase-like"/>
</dbReference>
<dbReference type="GO" id="GO:0033549">
    <property type="term" value="F:MAP kinase phosphatase activity"/>
    <property type="evidence" value="ECO:0007669"/>
    <property type="project" value="TreeGrafter"/>
</dbReference>
<dbReference type="PROSITE" id="PS50056">
    <property type="entry name" value="TYR_PHOSPHATASE_2"/>
    <property type="match status" value="1"/>
</dbReference>
<keyword evidence="3 7" id="KW-0904">Protein phosphatase</keyword>
<evidence type="ECO:0000259" key="8">
    <source>
        <dbReference type="PROSITE" id="PS50054"/>
    </source>
</evidence>
<dbReference type="GO" id="GO:0043409">
    <property type="term" value="P:negative regulation of MAPK cascade"/>
    <property type="evidence" value="ECO:0007669"/>
    <property type="project" value="TreeGrafter"/>
</dbReference>
<evidence type="ECO:0000256" key="7">
    <source>
        <dbReference type="RuleBase" id="RU366038"/>
    </source>
</evidence>
<accession>A0A9W7TIE2</accession>
<keyword evidence="11" id="KW-1185">Reference proteome</keyword>
<dbReference type="EC" id="3.1.3.48" evidence="7"/>
<dbReference type="PROSITE" id="PS00383">
    <property type="entry name" value="TYR_PHOSPHATASE_1"/>
    <property type="match status" value="1"/>
</dbReference>
<organism evidence="10 11">
    <name type="scientific">Triplophysa rosa</name>
    <name type="common">Cave loach</name>
    <dbReference type="NCBI Taxonomy" id="992332"/>
    <lineage>
        <taxon>Eukaryota</taxon>
        <taxon>Metazoa</taxon>
        <taxon>Chordata</taxon>
        <taxon>Craniata</taxon>
        <taxon>Vertebrata</taxon>
        <taxon>Euteleostomi</taxon>
        <taxon>Actinopterygii</taxon>
        <taxon>Neopterygii</taxon>
        <taxon>Teleostei</taxon>
        <taxon>Ostariophysi</taxon>
        <taxon>Cypriniformes</taxon>
        <taxon>Nemacheilidae</taxon>
        <taxon>Triplophysa</taxon>
    </lineage>
</organism>